<feature type="transmembrane region" description="Helical" evidence="8">
    <location>
        <begin position="242"/>
        <end position="262"/>
    </location>
</feature>
<evidence type="ECO:0000256" key="6">
    <source>
        <dbReference type="ARBA" id="ARBA00022989"/>
    </source>
</evidence>
<keyword evidence="6 8" id="KW-1133">Transmembrane helix</keyword>
<feature type="transmembrane region" description="Helical" evidence="8">
    <location>
        <begin position="415"/>
        <end position="432"/>
    </location>
</feature>
<dbReference type="RefSeq" id="WP_380702346.1">
    <property type="nucleotide sequence ID" value="NZ_JBHSAP010000007.1"/>
</dbReference>
<evidence type="ECO:0000313" key="10">
    <source>
        <dbReference type="Proteomes" id="UP001595843"/>
    </source>
</evidence>
<dbReference type="PANTHER" id="PTHR30330">
    <property type="entry name" value="AGSS FAMILY TRANSPORTER, SODIUM-ALANINE"/>
    <property type="match status" value="1"/>
</dbReference>
<reference evidence="10" key="1">
    <citation type="journal article" date="2019" name="Int. J. Syst. Evol. Microbiol.">
        <title>The Global Catalogue of Microorganisms (GCM) 10K type strain sequencing project: providing services to taxonomists for standard genome sequencing and annotation.</title>
        <authorList>
            <consortium name="The Broad Institute Genomics Platform"/>
            <consortium name="The Broad Institute Genome Sequencing Center for Infectious Disease"/>
            <person name="Wu L."/>
            <person name="Ma J."/>
        </authorList>
    </citation>
    <scope>NUCLEOTIDE SEQUENCE [LARGE SCALE GENOMIC DNA]</scope>
    <source>
        <strain evidence="10">IBRC-M 10813</strain>
    </source>
</reference>
<keyword evidence="4 8" id="KW-1003">Cell membrane</keyword>
<feature type="transmembrane region" description="Helical" evidence="8">
    <location>
        <begin position="20"/>
        <end position="43"/>
    </location>
</feature>
<evidence type="ECO:0000313" key="9">
    <source>
        <dbReference type="EMBL" id="MFC4075951.1"/>
    </source>
</evidence>
<name>A0ABV8JAN4_9BACL</name>
<sequence>MNVTGWVGVISDWLWGPPLMALLLGGGLFLSLRIGFFQIRFFGHVLQQTVGRLFKRTGHFEGTLTPFQAFSAALGGTAGATNIIGVSVAIGLGGPGALFWMWVTAVVGMASKFAEVLLGSKYREKNEEGEWVGGPMYYIQKGLGWRWLAVFFAFGLMVEVIPSSMVQSNSISKTAESAFGLPLWVTGIIITGLTGIVVYGGVKRLGKVSEKVVPFMVLVYLAVAIGVVLVHAGQIPEAFRLIFQHAFTPISAVGGFAGAGVAEALRWGIARGAYSNEAGMGTGAIAQAPAQTDHPARQGLWGIFGVAMDTLVICTATGLAVLTSGEWLKTDNPATAVPAAFGQILGGTTAGGVFVSFFLLLFVLTTVGVLIYYGEKQAEYLFGLRFSKVMRLVYVLSMFIGAIGGLKFIWQFLDILLAMIVIPNMIALLAMSKEVREETKDYIERIYRKEKMNRKQKKSA</sequence>
<dbReference type="Gene3D" id="1.20.1740.10">
    <property type="entry name" value="Amino acid/polyamine transporter I"/>
    <property type="match status" value="1"/>
</dbReference>
<keyword evidence="8" id="KW-0769">Symport</keyword>
<dbReference type="Proteomes" id="UP001595843">
    <property type="component" value="Unassembled WGS sequence"/>
</dbReference>
<dbReference type="EMBL" id="JBHSAP010000007">
    <property type="protein sequence ID" value="MFC4075951.1"/>
    <property type="molecule type" value="Genomic_DNA"/>
</dbReference>
<comment type="subcellular location">
    <subcellularLocation>
        <location evidence="1 8">Cell membrane</location>
        <topology evidence="1 8">Multi-pass membrane protein</topology>
    </subcellularLocation>
</comment>
<evidence type="ECO:0000256" key="4">
    <source>
        <dbReference type="ARBA" id="ARBA00022475"/>
    </source>
</evidence>
<evidence type="ECO:0000256" key="3">
    <source>
        <dbReference type="ARBA" id="ARBA00022448"/>
    </source>
</evidence>
<keyword evidence="7 8" id="KW-0472">Membrane</keyword>
<evidence type="ECO:0000256" key="7">
    <source>
        <dbReference type="ARBA" id="ARBA00023136"/>
    </source>
</evidence>
<feature type="transmembrane region" description="Helical" evidence="8">
    <location>
        <begin position="181"/>
        <end position="200"/>
    </location>
</feature>
<dbReference type="Pfam" id="PF01235">
    <property type="entry name" value="Na_Ala_symp"/>
    <property type="match status" value="1"/>
</dbReference>
<feature type="transmembrane region" description="Helical" evidence="8">
    <location>
        <begin position="98"/>
        <end position="118"/>
    </location>
</feature>
<accession>A0ABV8JAN4</accession>
<protein>
    <submittedName>
        <fullName evidence="9">Alanine/glycine:cation symporter family protein</fullName>
    </submittedName>
</protein>
<evidence type="ECO:0000256" key="2">
    <source>
        <dbReference type="ARBA" id="ARBA00009261"/>
    </source>
</evidence>
<comment type="caution">
    <text evidence="9">The sequence shown here is derived from an EMBL/GenBank/DDBJ whole genome shotgun (WGS) entry which is preliminary data.</text>
</comment>
<keyword evidence="3 8" id="KW-0813">Transport</keyword>
<feature type="transmembrane region" description="Helical" evidence="8">
    <location>
        <begin position="212"/>
        <end position="230"/>
    </location>
</feature>
<evidence type="ECO:0000256" key="5">
    <source>
        <dbReference type="ARBA" id="ARBA00022692"/>
    </source>
</evidence>
<dbReference type="InterPro" id="IPR001463">
    <property type="entry name" value="Na/Ala_symport"/>
</dbReference>
<evidence type="ECO:0000256" key="8">
    <source>
        <dbReference type="RuleBase" id="RU363064"/>
    </source>
</evidence>
<proteinExistence type="inferred from homology"/>
<feature type="transmembrane region" description="Helical" evidence="8">
    <location>
        <begin position="64"/>
        <end position="92"/>
    </location>
</feature>
<feature type="transmembrane region" description="Helical" evidence="8">
    <location>
        <begin position="300"/>
        <end position="324"/>
    </location>
</feature>
<feature type="transmembrane region" description="Helical" evidence="8">
    <location>
        <begin position="344"/>
        <end position="372"/>
    </location>
</feature>
<feature type="transmembrane region" description="Helical" evidence="8">
    <location>
        <begin position="392"/>
        <end position="409"/>
    </location>
</feature>
<dbReference type="PRINTS" id="PR00175">
    <property type="entry name" value="NAALASMPORT"/>
</dbReference>
<keyword evidence="5 8" id="KW-0812">Transmembrane</keyword>
<gene>
    <name evidence="9" type="ORF">ACFOUO_03925</name>
</gene>
<feature type="transmembrane region" description="Helical" evidence="8">
    <location>
        <begin position="143"/>
        <end position="161"/>
    </location>
</feature>
<dbReference type="PANTHER" id="PTHR30330:SF3">
    <property type="entry name" value="TRANSCRIPTIONAL REGULATOR, LRP FAMILY"/>
    <property type="match status" value="1"/>
</dbReference>
<evidence type="ECO:0000256" key="1">
    <source>
        <dbReference type="ARBA" id="ARBA00004651"/>
    </source>
</evidence>
<comment type="similarity">
    <text evidence="2 8">Belongs to the alanine or glycine:cation symporter (AGCS) (TC 2.A.25) family.</text>
</comment>
<keyword evidence="10" id="KW-1185">Reference proteome</keyword>
<dbReference type="NCBIfam" id="TIGR00835">
    <property type="entry name" value="agcS"/>
    <property type="match status" value="1"/>
</dbReference>
<dbReference type="PROSITE" id="PS00873">
    <property type="entry name" value="NA_ALANINE_SYMP"/>
    <property type="match status" value="1"/>
</dbReference>
<organism evidence="9 10">
    <name type="scientific">Salinithrix halophila</name>
    <dbReference type="NCBI Taxonomy" id="1485204"/>
    <lineage>
        <taxon>Bacteria</taxon>
        <taxon>Bacillati</taxon>
        <taxon>Bacillota</taxon>
        <taxon>Bacilli</taxon>
        <taxon>Bacillales</taxon>
        <taxon>Thermoactinomycetaceae</taxon>
        <taxon>Salinithrix</taxon>
    </lineage>
</organism>